<dbReference type="EMBL" id="JAWHQM010000010">
    <property type="protein sequence ID" value="KAK5629163.1"/>
    <property type="molecule type" value="Genomic_DNA"/>
</dbReference>
<sequence>MSREKTPEPASTPPRVGGLKRRFPILQKKRGKALVVFLAILPLFGLLGLLALRNHHGGSGNDGASGSEGDHITDDTFFYGQSDPVYPSRKCVL</sequence>
<proteinExistence type="predicted"/>
<keyword evidence="1" id="KW-0812">Transmembrane</keyword>
<organism evidence="2 3">
    <name type="scientific">Xylaria bambusicola</name>
    <dbReference type="NCBI Taxonomy" id="326684"/>
    <lineage>
        <taxon>Eukaryota</taxon>
        <taxon>Fungi</taxon>
        <taxon>Dikarya</taxon>
        <taxon>Ascomycota</taxon>
        <taxon>Pezizomycotina</taxon>
        <taxon>Sordariomycetes</taxon>
        <taxon>Xylariomycetidae</taxon>
        <taxon>Xylariales</taxon>
        <taxon>Xylariaceae</taxon>
        <taxon>Xylaria</taxon>
    </lineage>
</organism>
<evidence type="ECO:0000313" key="3">
    <source>
        <dbReference type="Proteomes" id="UP001305414"/>
    </source>
</evidence>
<evidence type="ECO:0000313" key="2">
    <source>
        <dbReference type="EMBL" id="KAK5629163.1"/>
    </source>
</evidence>
<keyword evidence="3" id="KW-1185">Reference proteome</keyword>
<name>A0AAN7UKX4_9PEZI</name>
<dbReference type="AlphaFoldDB" id="A0AAN7UKX4"/>
<protein>
    <submittedName>
        <fullName evidence="2">Uncharacterized protein</fullName>
    </submittedName>
</protein>
<gene>
    <name evidence="2" type="ORF">RRF57_004878</name>
</gene>
<keyword evidence="1" id="KW-0472">Membrane</keyword>
<reference evidence="2 3" key="1">
    <citation type="submission" date="2023-10" db="EMBL/GenBank/DDBJ databases">
        <title>Draft genome sequence of Xylaria bambusicola isolate GMP-LS, the root and basal stem rot pathogen of sugarcane in Indonesia.</title>
        <authorList>
            <person name="Selvaraj P."/>
            <person name="Muralishankar V."/>
            <person name="Muruganantham S."/>
            <person name="Sp S."/>
            <person name="Haryani S."/>
            <person name="Lau K.J.X."/>
            <person name="Naqvi N.I."/>
        </authorList>
    </citation>
    <scope>NUCLEOTIDE SEQUENCE [LARGE SCALE GENOMIC DNA]</scope>
    <source>
        <strain evidence="2">GMP-LS</strain>
    </source>
</reference>
<evidence type="ECO:0000256" key="1">
    <source>
        <dbReference type="SAM" id="Phobius"/>
    </source>
</evidence>
<keyword evidence="1" id="KW-1133">Transmembrane helix</keyword>
<feature type="transmembrane region" description="Helical" evidence="1">
    <location>
        <begin position="31"/>
        <end position="52"/>
    </location>
</feature>
<accession>A0AAN7UKX4</accession>
<comment type="caution">
    <text evidence="2">The sequence shown here is derived from an EMBL/GenBank/DDBJ whole genome shotgun (WGS) entry which is preliminary data.</text>
</comment>
<dbReference type="Proteomes" id="UP001305414">
    <property type="component" value="Unassembled WGS sequence"/>
</dbReference>